<dbReference type="Proteomes" id="UP000028713">
    <property type="component" value="Unassembled WGS sequence"/>
</dbReference>
<dbReference type="AlphaFoldDB" id="A0A085Z0I7"/>
<dbReference type="NCBIfam" id="TIGR01200">
    <property type="entry name" value="GLPGLI"/>
    <property type="match status" value="1"/>
</dbReference>
<dbReference type="STRING" id="236814.IX39_16200"/>
<proteinExistence type="predicted"/>
<evidence type="ECO:0008006" key="3">
    <source>
        <dbReference type="Google" id="ProtNLM"/>
    </source>
</evidence>
<accession>A0A085Z0I7</accession>
<dbReference type="EMBL" id="JPRP01000003">
    <property type="protein sequence ID" value="KFE97950.1"/>
    <property type="molecule type" value="Genomic_DNA"/>
</dbReference>
<sequence length="277" mass="32491">MKNILLSTFLIAGFVAKSQTHRFIYDVEYKKDSTQNITTKENYHLDIEPKLVKYYPRDFYIGDSLVTNNLPVTDGSKFNTSHIVTHKPGSADYDYHDVLENVVLKLSSKDSQNWKLTNEKRKVKYLNLQKATTNWGGRKWTAWFTTDIPFQEGPYKFHGLPGLIVELSDDKKDYKFELVKSQKIEKPKNNMYIDYMIENSISVDDKKYRDSKLKYYDSPVGYLRNATQQTRSSDEFYLNDGTKVGQNNSREVNERLKENIRKYNNPIELDKAIKYPL</sequence>
<reference evidence="1 2" key="1">
    <citation type="submission" date="2014-07" db="EMBL/GenBank/DDBJ databases">
        <title>Genome of Chryseobacterium formosense LMG 24722.</title>
        <authorList>
            <person name="Pipes S.E."/>
            <person name="Stropko S.J."/>
            <person name="Newman J.D."/>
        </authorList>
    </citation>
    <scope>NUCLEOTIDE SEQUENCE [LARGE SCALE GENOMIC DNA]</scope>
    <source>
        <strain evidence="1 2">LMG 24722</strain>
    </source>
</reference>
<dbReference type="Pfam" id="PF09697">
    <property type="entry name" value="Porph_ging"/>
    <property type="match status" value="1"/>
</dbReference>
<evidence type="ECO:0000313" key="1">
    <source>
        <dbReference type="EMBL" id="KFE97950.1"/>
    </source>
</evidence>
<organism evidence="1 2">
    <name type="scientific">Chryseobacterium formosense</name>
    <dbReference type="NCBI Taxonomy" id="236814"/>
    <lineage>
        <taxon>Bacteria</taxon>
        <taxon>Pseudomonadati</taxon>
        <taxon>Bacteroidota</taxon>
        <taxon>Flavobacteriia</taxon>
        <taxon>Flavobacteriales</taxon>
        <taxon>Weeksellaceae</taxon>
        <taxon>Chryseobacterium group</taxon>
        <taxon>Chryseobacterium</taxon>
    </lineage>
</organism>
<dbReference type="eggNOG" id="ENOG5033U6X">
    <property type="taxonomic scope" value="Bacteria"/>
</dbReference>
<keyword evidence="2" id="KW-1185">Reference proteome</keyword>
<comment type="caution">
    <text evidence="1">The sequence shown here is derived from an EMBL/GenBank/DDBJ whole genome shotgun (WGS) entry which is preliminary data.</text>
</comment>
<name>A0A085Z0I7_9FLAO</name>
<evidence type="ECO:0000313" key="2">
    <source>
        <dbReference type="Proteomes" id="UP000028713"/>
    </source>
</evidence>
<protein>
    <recommendedName>
        <fullName evidence="3">GLPGLI family protein</fullName>
    </recommendedName>
</protein>
<gene>
    <name evidence="1" type="ORF">IX39_16200</name>
</gene>
<dbReference type="RefSeq" id="WP_034678338.1">
    <property type="nucleotide sequence ID" value="NZ_FPAP01000003.1"/>
</dbReference>
<dbReference type="OrthoDB" id="1440774at2"/>
<dbReference type="InterPro" id="IPR005901">
    <property type="entry name" value="GLPGLI"/>
</dbReference>